<proteinExistence type="predicted"/>
<name>A0A502GG13_9PROT</name>
<keyword evidence="2" id="KW-1185">Reference proteome</keyword>
<sequence>MLAHHPPMSAHAEVPLSRLTVEDARPTTFLERGVTVPFTTPMLLGSRVRPGRRGELEIAVPSPAGVRGFYVLPLEGIGDICTPTLHDRLMVEVLADTSIVTPNTILLVSRAVAQEGLAGRAAAAAAAAAEKAVTGQSLLTNYMLLLHLIAQTEHPAECERPAEEDAPAQVQARAQRAVARVAHALGMPTERVVGALEGLAMAYIDVGLPGDRTKARYQRQLREIEALSAETARWAEASLDSGLAGAASLVSRSAFFTVSCGQVVLSDLLAPVDVLRSLVMRWVADPEGVRTDLSKLAWLLDGWAMILGIWESAERIGVPAAIHEMSILVPSMPLEVNKWVSGPEFDYFANERKRHSRLVSRLEEWRTGRQVDLVMRNEMIVRDFV</sequence>
<gene>
    <name evidence="1" type="ORF">EAH89_03780</name>
</gene>
<organism evidence="1 2">
    <name type="scientific">Muricoccus nepalensis</name>
    <dbReference type="NCBI Taxonomy" id="1854500"/>
    <lineage>
        <taxon>Bacteria</taxon>
        <taxon>Pseudomonadati</taxon>
        <taxon>Pseudomonadota</taxon>
        <taxon>Alphaproteobacteria</taxon>
        <taxon>Acetobacterales</taxon>
        <taxon>Roseomonadaceae</taxon>
        <taxon>Muricoccus</taxon>
    </lineage>
</organism>
<comment type="caution">
    <text evidence="1">The sequence shown here is derived from an EMBL/GenBank/DDBJ whole genome shotgun (WGS) entry which is preliminary data.</text>
</comment>
<dbReference type="EMBL" id="RCZP01000002">
    <property type="protein sequence ID" value="TPG60498.1"/>
    <property type="molecule type" value="Genomic_DNA"/>
</dbReference>
<accession>A0A502GG13</accession>
<evidence type="ECO:0000313" key="1">
    <source>
        <dbReference type="EMBL" id="TPG60498.1"/>
    </source>
</evidence>
<evidence type="ECO:0000313" key="2">
    <source>
        <dbReference type="Proteomes" id="UP000317078"/>
    </source>
</evidence>
<reference evidence="1 2" key="1">
    <citation type="journal article" date="2019" name="Environ. Microbiol.">
        <title>Species interactions and distinct microbial communities in high Arctic permafrost affected cryosols are associated with the CH4 and CO2 gas fluxes.</title>
        <authorList>
            <person name="Altshuler I."/>
            <person name="Hamel J."/>
            <person name="Turney S."/>
            <person name="Magnuson E."/>
            <person name="Levesque R."/>
            <person name="Greer C."/>
            <person name="Whyte L.G."/>
        </authorList>
    </citation>
    <scope>NUCLEOTIDE SEQUENCE [LARGE SCALE GENOMIC DNA]</scope>
    <source>
        <strain evidence="1 2">S9.3B</strain>
    </source>
</reference>
<dbReference type="Proteomes" id="UP000317078">
    <property type="component" value="Unassembled WGS sequence"/>
</dbReference>
<protein>
    <submittedName>
        <fullName evidence="1">Uncharacterized protein</fullName>
    </submittedName>
</protein>
<dbReference type="AlphaFoldDB" id="A0A502GG13"/>